<evidence type="ECO:0000256" key="3">
    <source>
        <dbReference type="ARBA" id="ARBA00023295"/>
    </source>
</evidence>
<sequence>MNPRLIFIIITIIGYNSNFSQSIYDSEYYNSLTYTHDLNLPNWGPYTKKYIGVSHIPDIEKGIRFDLSVFPGFYRRKVDVPHVFYESGFHPWEASPNLEYFSFRHELEWKDRVYTDISYSKIDQNSRLIRIECINNTAIAQNIVIHMMGSIHFPSIKAYDPYTPIQYSTIKLPSYATWIDAIDYKEIKFAKPSHKDQLVYDGKLRGEIRDHGLVNGSGIGKRFGKKEGDQVRYEFEITTNINNAFLWVRYKIKDDQKIDLELDGIVNKRLHLSGNGSFKTEQIEIGNLKSGKYGFRIISKGKSPIIIDGFTIIDKKDTKNVEVKPIIWQHTPNIINGPIPNSIILKYKNIDTYYGISWDYPDYEVREWKYKDLDDSFKRMVNDHVKTKFDNGTNGHFTNIFLKPIHIQPKSSFFINGIVCYGSKEEVTAYLNKKIAKENIQSIYNKARSNLFDYPIVPAGETYLFSQKRMAATTFCNVVYPVYTQKEYIKHHTPGRFWDSLYTWDSGFIGLGMMEQDIKRGIESLNAYLNEEDEQSAFIHHGTLLPVQHYLFLELWNKTQSEELLKVYYPKLKRYYEFLVGINKGSTTRMKSNLIRTWDYFYNSGGWDDYPPQKYIHQEKIKKNVVPVVNTAHSIRVAKILQMAASYLNFNRDVKAYEKDIQNMSKALQSYSWDKKSGYFGYVVHDENQNPTGILKFDDNVNFNMGLGGAYPLVSGVCTKNQKNLLLKKMKTKRRLWSDIGLSAVDQSAPYYSGNGYWNGTVWMPHQWFFWKTMLDIGEADFAKKIAKTALDLWKKEVENTYNCYEHFIIKTKRGAGWHQFSGLSTPVLSWFNAYYQQGNLTTGFNIWVEEKKVDKTYSSLKAILKVFDTENEKFSLIACLNPNFEYQVFWNNEIIPHKEINAGTLSISIPNKLKKGVLTIKKLK</sequence>
<dbReference type="RefSeq" id="WP_324177925.1">
    <property type="nucleotide sequence ID" value="NZ_BAABAW010000001.1"/>
</dbReference>
<dbReference type="InterPro" id="IPR004888">
    <property type="entry name" value="Glycoside_hydrolase_63"/>
</dbReference>
<evidence type="ECO:0000313" key="5">
    <source>
        <dbReference type="EMBL" id="MEB3343871.1"/>
    </source>
</evidence>
<keyword evidence="2" id="KW-0378">Hydrolase</keyword>
<dbReference type="Proteomes" id="UP001327027">
    <property type="component" value="Unassembled WGS sequence"/>
</dbReference>
<dbReference type="InterPro" id="IPR008928">
    <property type="entry name" value="6-hairpin_glycosidase_sf"/>
</dbReference>
<evidence type="ECO:0000313" key="6">
    <source>
        <dbReference type="Proteomes" id="UP001327027"/>
    </source>
</evidence>
<dbReference type="GO" id="GO:0016798">
    <property type="term" value="F:hydrolase activity, acting on glycosyl bonds"/>
    <property type="evidence" value="ECO:0007669"/>
    <property type="project" value="UniProtKB-KW"/>
</dbReference>
<organism evidence="5 6">
    <name type="scientific">Aquimarina gracilis</name>
    <dbReference type="NCBI Taxonomy" id="874422"/>
    <lineage>
        <taxon>Bacteria</taxon>
        <taxon>Pseudomonadati</taxon>
        <taxon>Bacteroidota</taxon>
        <taxon>Flavobacteriia</taxon>
        <taxon>Flavobacteriales</taxon>
        <taxon>Flavobacteriaceae</taxon>
        <taxon>Aquimarina</taxon>
    </lineage>
</organism>
<feature type="domain" description="Mannosylglycerate hydrolase MGH1-like glycoside hydrolase" evidence="4">
    <location>
        <begin position="504"/>
        <end position="821"/>
    </location>
</feature>
<proteinExistence type="inferred from homology"/>
<dbReference type="PANTHER" id="PTHR10412">
    <property type="entry name" value="MANNOSYL-OLIGOSACCHARIDE GLUCOSIDASE"/>
    <property type="match status" value="1"/>
</dbReference>
<protein>
    <submittedName>
        <fullName evidence="5">Trehalase family glycosidase</fullName>
    </submittedName>
</protein>
<comment type="similarity">
    <text evidence="1">Belongs to the glycosyl hydrolase 63 family.</text>
</comment>
<evidence type="ECO:0000256" key="1">
    <source>
        <dbReference type="ARBA" id="ARBA00010833"/>
    </source>
</evidence>
<accession>A0ABU5ZNZ3</accession>
<gene>
    <name evidence="5" type="ORF">U6A24_00280</name>
</gene>
<dbReference type="InterPro" id="IPR054491">
    <property type="entry name" value="MGH1-like_GH"/>
</dbReference>
<dbReference type="PANTHER" id="PTHR10412:SF11">
    <property type="entry name" value="MANNOSYL-OLIGOSACCHARIDE GLUCOSIDASE"/>
    <property type="match status" value="1"/>
</dbReference>
<evidence type="ECO:0000256" key="2">
    <source>
        <dbReference type="ARBA" id="ARBA00022801"/>
    </source>
</evidence>
<dbReference type="Gene3D" id="1.50.10.10">
    <property type="match status" value="1"/>
</dbReference>
<evidence type="ECO:0000259" key="4">
    <source>
        <dbReference type="Pfam" id="PF22422"/>
    </source>
</evidence>
<comment type="caution">
    <text evidence="5">The sequence shown here is derived from an EMBL/GenBank/DDBJ whole genome shotgun (WGS) entry which is preliminary data.</text>
</comment>
<keyword evidence="3 5" id="KW-0326">Glycosidase</keyword>
<dbReference type="EMBL" id="JAYKLX010000001">
    <property type="protein sequence ID" value="MEB3343871.1"/>
    <property type="molecule type" value="Genomic_DNA"/>
</dbReference>
<dbReference type="SUPFAM" id="SSF48208">
    <property type="entry name" value="Six-hairpin glycosidases"/>
    <property type="match status" value="1"/>
</dbReference>
<dbReference type="Pfam" id="PF22422">
    <property type="entry name" value="MGH1-like_GH"/>
    <property type="match status" value="1"/>
</dbReference>
<dbReference type="InterPro" id="IPR012341">
    <property type="entry name" value="6hp_glycosidase-like_sf"/>
</dbReference>
<reference evidence="5 6" key="1">
    <citation type="journal article" date="2013" name="Int. J. Syst. Evol. Microbiol.">
        <title>Aquimarina gracilis sp. nov., isolated from the gut microflora of a mussel, Mytilus coruscus, and emended description of Aquimarina spongiae.</title>
        <authorList>
            <person name="Park S.C."/>
            <person name="Choe H.N."/>
            <person name="Baik K.S."/>
            <person name="Seong C.N."/>
        </authorList>
    </citation>
    <scope>NUCLEOTIDE SEQUENCE [LARGE SCALE GENOMIC DNA]</scope>
    <source>
        <strain evidence="5 6">PSC32</strain>
    </source>
</reference>
<keyword evidence="6" id="KW-1185">Reference proteome</keyword>
<name>A0ABU5ZNZ3_9FLAO</name>